<keyword evidence="3" id="KW-0805">Transcription regulation</keyword>
<evidence type="ECO:0000256" key="5">
    <source>
        <dbReference type="ARBA" id="ARBA00023242"/>
    </source>
</evidence>
<dbReference type="Proteomes" id="UP000276133">
    <property type="component" value="Unassembled WGS sequence"/>
</dbReference>
<dbReference type="GO" id="GO:0006368">
    <property type="term" value="P:transcription elongation by RNA polymerase II"/>
    <property type="evidence" value="ECO:0007669"/>
    <property type="project" value="InterPro"/>
</dbReference>
<protein>
    <submittedName>
        <fullName evidence="9">RNA polymerase II elongation factor Ell</fullName>
    </submittedName>
</protein>
<dbReference type="OrthoDB" id="6284217at2759"/>
<feature type="region of interest" description="Disordered" evidence="7">
    <location>
        <begin position="342"/>
        <end position="365"/>
    </location>
</feature>
<evidence type="ECO:0000256" key="1">
    <source>
        <dbReference type="ARBA" id="ARBA00004123"/>
    </source>
</evidence>
<dbReference type="GO" id="GO:0000987">
    <property type="term" value="F:cis-regulatory region sequence-specific DNA binding"/>
    <property type="evidence" value="ECO:0007669"/>
    <property type="project" value="TreeGrafter"/>
</dbReference>
<dbReference type="PANTHER" id="PTHR23288:SF17">
    <property type="entry name" value="RNA POLYMERASE II ELONGATION FACTOR ELL"/>
    <property type="match status" value="1"/>
</dbReference>
<keyword evidence="9" id="KW-0648">Protein biosynthesis</keyword>
<evidence type="ECO:0000313" key="9">
    <source>
        <dbReference type="EMBL" id="RNA43427.1"/>
    </source>
</evidence>
<dbReference type="Pfam" id="PF10390">
    <property type="entry name" value="ELL"/>
    <property type="match status" value="1"/>
</dbReference>
<gene>
    <name evidence="9" type="ORF">BpHYR1_039722</name>
</gene>
<comment type="similarity">
    <text evidence="2 6">Belongs to the ELL/occludin family.</text>
</comment>
<dbReference type="GO" id="GO:0032968">
    <property type="term" value="P:positive regulation of transcription elongation by RNA polymerase II"/>
    <property type="evidence" value="ECO:0007669"/>
    <property type="project" value="TreeGrafter"/>
</dbReference>
<accession>A0A3M7T689</accession>
<dbReference type="InterPro" id="IPR042065">
    <property type="entry name" value="E3_ELL-like"/>
</dbReference>
<proteinExistence type="inferred from homology"/>
<dbReference type="SUPFAM" id="SSF144292">
    <property type="entry name" value="occludin/ELL-like"/>
    <property type="match status" value="1"/>
</dbReference>
<dbReference type="Gene3D" id="1.10.10.2670">
    <property type="entry name" value="E3 ubiquitin-protein ligase"/>
    <property type="match status" value="1"/>
</dbReference>
<keyword evidence="4" id="KW-0804">Transcription</keyword>
<dbReference type="Gene3D" id="6.10.140.340">
    <property type="match status" value="1"/>
</dbReference>
<keyword evidence="9" id="KW-0251">Elongation factor</keyword>
<dbReference type="GO" id="GO:0003746">
    <property type="term" value="F:translation elongation factor activity"/>
    <property type="evidence" value="ECO:0007669"/>
    <property type="project" value="UniProtKB-KW"/>
</dbReference>
<comment type="subcellular location">
    <subcellularLocation>
        <location evidence="1">Nucleus</location>
    </subcellularLocation>
</comment>
<feature type="compositionally biased region" description="Low complexity" evidence="7">
    <location>
        <begin position="289"/>
        <end position="317"/>
    </location>
</feature>
<dbReference type="GO" id="GO:0008023">
    <property type="term" value="C:transcription elongation factor complex"/>
    <property type="evidence" value="ECO:0007669"/>
    <property type="project" value="InterPro"/>
</dbReference>
<sequence>MLSAGQHTLIKQPDTEDLNKHCILVKLTDSSAKAIEEYIKNKNNTTKKPNIVFTSDKTGEISLPTESTNLNFKKFFFSLSGVKESNKDISAALECIHYNNNKLKTIGNVEHKLTVQANEELFQATKEKVNKEAEEEKKNSTIEIKHSGAIVNRNLSSSAKVQRNSIGITKVNNNPNQDVVKLRNPVLERPLKERLIHLLALKPLNKAELLLKLGKDYALNEKDKEQMDLLLQSITMYNHKNLTYEISNEVLLNEVKEDWQFYNQSEKLIVKNKISKLKEKMASKNQQNNSFGQKSSLSSSNKASAFSAPSSSGNKSINLSSNFETNLDELDSSIDKSISKRISPHKPEQFKPINKNHRPSSQTSTYLKEASDLFSTSSDEMSADDLSFSSKQTNGKDEFIGAKKHKIDFEYKERAQEIEGNELKECQRKYKKITSPQQKQQYMQDYDQIYKEYLELHFYIDNLRDKFEKLRSDLGSLNESSREYTEKKQKIINDYVDKKSDSDYLKKRDRYSQVYTKLKYLHNILKESGEL</sequence>
<evidence type="ECO:0000259" key="8">
    <source>
        <dbReference type="PROSITE" id="PS51980"/>
    </source>
</evidence>
<organism evidence="9 10">
    <name type="scientific">Brachionus plicatilis</name>
    <name type="common">Marine rotifer</name>
    <name type="synonym">Brachionus muelleri</name>
    <dbReference type="NCBI Taxonomy" id="10195"/>
    <lineage>
        <taxon>Eukaryota</taxon>
        <taxon>Metazoa</taxon>
        <taxon>Spiralia</taxon>
        <taxon>Gnathifera</taxon>
        <taxon>Rotifera</taxon>
        <taxon>Eurotatoria</taxon>
        <taxon>Monogononta</taxon>
        <taxon>Pseudotrocha</taxon>
        <taxon>Ploima</taxon>
        <taxon>Brachionidae</taxon>
        <taxon>Brachionus</taxon>
    </lineage>
</organism>
<keyword evidence="5" id="KW-0539">Nucleus</keyword>
<evidence type="ECO:0000256" key="6">
    <source>
        <dbReference type="PROSITE-ProRule" id="PRU01324"/>
    </source>
</evidence>
<evidence type="ECO:0000256" key="3">
    <source>
        <dbReference type="ARBA" id="ARBA00023015"/>
    </source>
</evidence>
<dbReference type="GO" id="GO:0042795">
    <property type="term" value="P:snRNA transcription by RNA polymerase II"/>
    <property type="evidence" value="ECO:0007669"/>
    <property type="project" value="TreeGrafter"/>
</dbReference>
<dbReference type="PANTHER" id="PTHR23288">
    <property type="entry name" value="OCCLUDIN AND RNA POLYMERASE II ELONGATION FACTOR ELL"/>
    <property type="match status" value="1"/>
</dbReference>
<dbReference type="STRING" id="10195.A0A3M7T689"/>
<evidence type="ECO:0000256" key="4">
    <source>
        <dbReference type="ARBA" id="ARBA00023163"/>
    </source>
</evidence>
<name>A0A3M7T689_BRAPC</name>
<dbReference type="SUPFAM" id="SSF46785">
    <property type="entry name" value="Winged helix' DNA-binding domain"/>
    <property type="match status" value="1"/>
</dbReference>
<evidence type="ECO:0000256" key="2">
    <source>
        <dbReference type="ARBA" id="ARBA00009171"/>
    </source>
</evidence>
<reference evidence="9 10" key="1">
    <citation type="journal article" date="2018" name="Sci. Rep.">
        <title>Genomic signatures of local adaptation to the degree of environmental predictability in rotifers.</title>
        <authorList>
            <person name="Franch-Gras L."/>
            <person name="Hahn C."/>
            <person name="Garcia-Roger E.M."/>
            <person name="Carmona M.J."/>
            <person name="Serra M."/>
            <person name="Gomez A."/>
        </authorList>
    </citation>
    <scope>NUCLEOTIDE SEQUENCE [LARGE SCALE GENOMIC DNA]</scope>
    <source>
        <strain evidence="9">HYR1</strain>
    </source>
</reference>
<dbReference type="AlphaFoldDB" id="A0A3M7T689"/>
<dbReference type="InterPro" id="IPR019464">
    <property type="entry name" value="ELL_N"/>
</dbReference>
<keyword evidence="10" id="KW-1185">Reference proteome</keyword>
<dbReference type="PROSITE" id="PS51980">
    <property type="entry name" value="OCEL"/>
    <property type="match status" value="1"/>
</dbReference>
<evidence type="ECO:0000256" key="7">
    <source>
        <dbReference type="SAM" id="MobiDB-lite"/>
    </source>
</evidence>
<dbReference type="InterPro" id="IPR010844">
    <property type="entry name" value="Occludin_ELL"/>
</dbReference>
<evidence type="ECO:0000313" key="10">
    <source>
        <dbReference type="Proteomes" id="UP000276133"/>
    </source>
</evidence>
<comment type="caution">
    <text evidence="9">The sequence shown here is derived from an EMBL/GenBank/DDBJ whole genome shotgun (WGS) entry which is preliminary data.</text>
</comment>
<feature type="region of interest" description="Disordered" evidence="7">
    <location>
        <begin position="280"/>
        <end position="317"/>
    </location>
</feature>
<dbReference type="InterPro" id="IPR031176">
    <property type="entry name" value="ELL/occludin"/>
</dbReference>
<feature type="domain" description="OCEL" evidence="8">
    <location>
        <begin position="424"/>
        <end position="531"/>
    </location>
</feature>
<dbReference type="InterPro" id="IPR036390">
    <property type="entry name" value="WH_DNA-bd_sf"/>
</dbReference>
<dbReference type="Pfam" id="PF07303">
    <property type="entry name" value="Occludin_ELL"/>
    <property type="match status" value="1"/>
</dbReference>
<dbReference type="EMBL" id="REGN01000224">
    <property type="protein sequence ID" value="RNA43427.1"/>
    <property type="molecule type" value="Genomic_DNA"/>
</dbReference>